<evidence type="ECO:0000259" key="1">
    <source>
        <dbReference type="PROSITE" id="PS51819"/>
    </source>
</evidence>
<dbReference type="Pfam" id="PF00903">
    <property type="entry name" value="Glyoxalase"/>
    <property type="match status" value="1"/>
</dbReference>
<dbReference type="InterPro" id="IPR029068">
    <property type="entry name" value="Glyas_Bleomycin-R_OHBP_Dase"/>
</dbReference>
<sequence>MAINALGYIGIRSDCLTDWTEFASKILGMQSIERSRSARAFRMDNREQRLLVTDEPGETLAFIGWEVDSPEDIEMYAARLDAAGVAVDWGSPGLADKRFVSKLVGFDDPDGNRVELFHGPMLADDPFAPGRPIQGFKTGPYGMGHAVMHVTDPDRMLGFYRDLLDFRVSDYGLTPYPLYFFHVNGRHHSFALVGSGQTGFHHFMVEFDNLDDVGQGYDLAQMDPECIAYTLGRHTNDYMTSYYAHTPSGFFIESGWGGRIIDPDTWNPHETTCGPSFWGHERLYLPDDARERMRDMRLEAAQNGLRAPPVIDCPWLYGALSSKSKAAKS</sequence>
<dbReference type="Proteomes" id="UP001196509">
    <property type="component" value="Unassembled WGS sequence"/>
</dbReference>
<dbReference type="CDD" id="cd07252">
    <property type="entry name" value="BphC1-RGP6_N_like"/>
    <property type="match status" value="1"/>
</dbReference>
<name>A0AAE2ZL03_9HYPH</name>
<proteinExistence type="predicted"/>
<keyword evidence="3" id="KW-1185">Reference proteome</keyword>
<feature type="domain" description="VOC" evidence="1">
    <location>
        <begin position="5"/>
        <end position="119"/>
    </location>
</feature>
<dbReference type="PROSITE" id="PS51819">
    <property type="entry name" value="VOC"/>
    <property type="match status" value="2"/>
</dbReference>
<organism evidence="2 3">
    <name type="scientific">Flavimaribacter sediminis</name>
    <dbReference type="NCBI Taxonomy" id="2865987"/>
    <lineage>
        <taxon>Bacteria</taxon>
        <taxon>Pseudomonadati</taxon>
        <taxon>Pseudomonadota</taxon>
        <taxon>Alphaproteobacteria</taxon>
        <taxon>Hyphomicrobiales</taxon>
        <taxon>Rhizobiaceae</taxon>
        <taxon>Flavimaribacter</taxon>
    </lineage>
</organism>
<comment type="caution">
    <text evidence="2">The sequence shown here is derived from an EMBL/GenBank/DDBJ whole genome shotgun (WGS) entry which is preliminary data.</text>
</comment>
<dbReference type="EMBL" id="JAICBX010000002">
    <property type="protein sequence ID" value="MBW8638463.1"/>
    <property type="molecule type" value="Genomic_DNA"/>
</dbReference>
<reference evidence="2" key="1">
    <citation type="submission" date="2021-08" db="EMBL/GenBank/DDBJ databases">
        <title>Hoeflea bacterium WL0058 sp. nov., isolated from the sediment.</title>
        <authorList>
            <person name="Wang L."/>
            <person name="Zhang D."/>
        </authorList>
    </citation>
    <scope>NUCLEOTIDE SEQUENCE</scope>
    <source>
        <strain evidence="2">WL0058</strain>
    </source>
</reference>
<evidence type="ECO:0000313" key="3">
    <source>
        <dbReference type="Proteomes" id="UP001196509"/>
    </source>
</evidence>
<dbReference type="RefSeq" id="WP_220229082.1">
    <property type="nucleotide sequence ID" value="NZ_JAICBX010000002.1"/>
</dbReference>
<dbReference type="InterPro" id="IPR037523">
    <property type="entry name" value="VOC_core"/>
</dbReference>
<evidence type="ECO:0000313" key="2">
    <source>
        <dbReference type="EMBL" id="MBW8638463.1"/>
    </source>
</evidence>
<protein>
    <submittedName>
        <fullName evidence="2">VOC family protein</fullName>
    </submittedName>
</protein>
<dbReference type="Pfam" id="PF22632">
    <property type="entry name" value="BphC_D1"/>
    <property type="match status" value="1"/>
</dbReference>
<accession>A0AAE2ZL03</accession>
<dbReference type="CDD" id="cd07237">
    <property type="entry name" value="BphC1-RGP6_C_like"/>
    <property type="match status" value="1"/>
</dbReference>
<feature type="domain" description="VOC" evidence="1">
    <location>
        <begin position="142"/>
        <end position="257"/>
    </location>
</feature>
<dbReference type="Gene3D" id="3.10.180.10">
    <property type="entry name" value="2,3-Dihydroxybiphenyl 1,2-Dioxygenase, domain 1"/>
    <property type="match status" value="2"/>
</dbReference>
<dbReference type="SUPFAM" id="SSF54593">
    <property type="entry name" value="Glyoxalase/Bleomycin resistance protein/Dihydroxybiphenyl dioxygenase"/>
    <property type="match status" value="1"/>
</dbReference>
<dbReference type="AlphaFoldDB" id="A0AAE2ZL03"/>
<gene>
    <name evidence="2" type="ORF">K1W69_14800</name>
</gene>
<dbReference type="InterPro" id="IPR004360">
    <property type="entry name" value="Glyas_Fos-R_dOase_dom"/>
</dbReference>